<accession>A0A512HED8</accession>
<comment type="caution">
    <text evidence="1">The sequence shown here is derived from an EMBL/GenBank/DDBJ whole genome shotgun (WGS) entry which is preliminary data.</text>
</comment>
<reference evidence="1 2" key="1">
    <citation type="submission" date="2019-07" db="EMBL/GenBank/DDBJ databases">
        <title>Whole genome shotgun sequence of Rhizobium naphthalenivorans NBRC 107585.</title>
        <authorList>
            <person name="Hosoyama A."/>
            <person name="Uohara A."/>
            <person name="Ohji S."/>
            <person name="Ichikawa N."/>
        </authorList>
    </citation>
    <scope>NUCLEOTIDE SEQUENCE [LARGE SCALE GENOMIC DNA]</scope>
    <source>
        <strain evidence="1 2">NBRC 107585</strain>
    </source>
</reference>
<dbReference type="Proteomes" id="UP000321717">
    <property type="component" value="Unassembled WGS sequence"/>
</dbReference>
<evidence type="ECO:0000313" key="2">
    <source>
        <dbReference type="Proteomes" id="UP000321717"/>
    </source>
</evidence>
<name>A0A512HED8_9HYPH</name>
<evidence type="ECO:0000313" key="1">
    <source>
        <dbReference type="EMBL" id="GEO83821.1"/>
    </source>
</evidence>
<dbReference type="RefSeq" id="WP_147178629.1">
    <property type="nucleotide sequence ID" value="NZ_BJZP01000003.1"/>
</dbReference>
<dbReference type="EMBL" id="BJZP01000003">
    <property type="protein sequence ID" value="GEO83821.1"/>
    <property type="molecule type" value="Genomic_DNA"/>
</dbReference>
<protein>
    <submittedName>
        <fullName evidence="1">Uncharacterized protein</fullName>
    </submittedName>
</protein>
<dbReference type="OrthoDB" id="8334727at2"/>
<keyword evidence="2" id="KW-1185">Reference proteome</keyword>
<organism evidence="1 2">
    <name type="scientific">Ciceribacter naphthalenivorans</name>
    <dbReference type="NCBI Taxonomy" id="1118451"/>
    <lineage>
        <taxon>Bacteria</taxon>
        <taxon>Pseudomonadati</taxon>
        <taxon>Pseudomonadota</taxon>
        <taxon>Alphaproteobacteria</taxon>
        <taxon>Hyphomicrobiales</taxon>
        <taxon>Rhizobiaceae</taxon>
        <taxon>Ciceribacter</taxon>
    </lineage>
</organism>
<proteinExistence type="predicted"/>
<sequence>MSGTNADVTKSLLAFTTRDPAVRRQVLAPFDYVAVCRFPLDPASNDVSLFAALATGQPWPGLVPIPVSTATRLQLYRIDHAALK</sequence>
<dbReference type="AlphaFoldDB" id="A0A512HED8"/>
<gene>
    <name evidence="1" type="ORF">RNA01_07530</name>
</gene>